<dbReference type="PANTHER" id="PTHR36699:SF1">
    <property type="entry name" value="L,D-TRANSPEPTIDASE YAFK-RELATED"/>
    <property type="match status" value="1"/>
</dbReference>
<dbReference type="AlphaFoldDB" id="A0A1S7LJ99"/>
<dbReference type="SUPFAM" id="SSF141523">
    <property type="entry name" value="L,D-transpeptidase catalytic domain-like"/>
    <property type="match status" value="1"/>
</dbReference>
<evidence type="ECO:0000256" key="7">
    <source>
        <dbReference type="PROSITE-ProRule" id="PRU01373"/>
    </source>
</evidence>
<gene>
    <name evidence="9" type="ORF">MAGMO_2817</name>
</gene>
<feature type="active site" description="Nucleophile" evidence="7">
    <location>
        <position position="275"/>
    </location>
</feature>
<dbReference type="InterPro" id="IPR005490">
    <property type="entry name" value="LD_TPept_cat_dom"/>
</dbReference>
<feature type="active site" description="Proton donor/acceptor" evidence="7">
    <location>
        <position position="258"/>
    </location>
</feature>
<dbReference type="EMBL" id="LO017727">
    <property type="protein sequence ID" value="CRH06965.1"/>
    <property type="molecule type" value="Genomic_DNA"/>
</dbReference>
<evidence type="ECO:0000256" key="4">
    <source>
        <dbReference type="ARBA" id="ARBA00022960"/>
    </source>
</evidence>
<organism evidence="9">
    <name type="scientific">Magnetococcus massalia (strain MO-1)</name>
    <dbReference type="NCBI Taxonomy" id="451514"/>
    <lineage>
        <taxon>Bacteria</taxon>
        <taxon>Pseudomonadati</taxon>
        <taxon>Pseudomonadota</taxon>
        <taxon>Magnetococcia</taxon>
        <taxon>Magnetococcales</taxon>
        <taxon>Magnetococcaceae</taxon>
        <taxon>Magnetococcus</taxon>
    </lineage>
</organism>
<evidence type="ECO:0000313" key="9">
    <source>
        <dbReference type="EMBL" id="CRH06965.1"/>
    </source>
</evidence>
<dbReference type="Pfam" id="PF24125">
    <property type="entry name" value="Cds6_C"/>
    <property type="match status" value="1"/>
</dbReference>
<accession>A0A1S7LJ99</accession>
<dbReference type="InterPro" id="IPR056203">
    <property type="entry name" value="Cds6_C"/>
</dbReference>
<dbReference type="Pfam" id="PF03734">
    <property type="entry name" value="YkuD"/>
    <property type="match status" value="1"/>
</dbReference>
<evidence type="ECO:0000256" key="3">
    <source>
        <dbReference type="ARBA" id="ARBA00022679"/>
    </source>
</evidence>
<comment type="similarity">
    <text evidence="2">Belongs to the YkuD family.</text>
</comment>
<dbReference type="PANTHER" id="PTHR36699">
    <property type="entry name" value="LD-TRANSPEPTIDASE"/>
    <property type="match status" value="1"/>
</dbReference>
<keyword evidence="6 7" id="KW-0961">Cell wall biogenesis/degradation</keyword>
<dbReference type="GO" id="GO:0009252">
    <property type="term" value="P:peptidoglycan biosynthetic process"/>
    <property type="evidence" value="ECO:0007669"/>
    <property type="project" value="UniProtKB-UniPathway"/>
</dbReference>
<evidence type="ECO:0000259" key="8">
    <source>
        <dbReference type="PROSITE" id="PS52029"/>
    </source>
</evidence>
<reference evidence="9" key="1">
    <citation type="submission" date="2015-04" db="EMBL/GenBank/DDBJ databases">
        <authorList>
            <person name="Syromyatnikov M.Y."/>
            <person name="Popov V.N."/>
        </authorList>
    </citation>
    <scope>NUCLEOTIDE SEQUENCE</scope>
    <source>
        <strain evidence="9">MO-1</strain>
    </source>
</reference>
<dbReference type="PROSITE" id="PS52029">
    <property type="entry name" value="LD_TPASE"/>
    <property type="match status" value="1"/>
</dbReference>
<comment type="pathway">
    <text evidence="1 7">Cell wall biogenesis; peptidoglycan biosynthesis.</text>
</comment>
<dbReference type="CDD" id="cd16913">
    <property type="entry name" value="YkuD_like"/>
    <property type="match status" value="1"/>
</dbReference>
<dbReference type="GO" id="GO:0008360">
    <property type="term" value="P:regulation of cell shape"/>
    <property type="evidence" value="ECO:0007669"/>
    <property type="project" value="UniProtKB-UniRule"/>
</dbReference>
<sequence length="427" mass="48912">MAELSAMGEVVNRVANIGMRSYQWLRLATAMVLALGCFTLPAPVHAVESKPSLLPDQNVQMASYERLFIQGMDALANGEMAMALSSFRALTEKKPDFRLAQLIYSDLLMAQANPIQKFGVLSKSKNESIKKLQVEAKARLMHQVKRLSKQRLPASLLRLSKRHTHAIAVDLERSRLFLFDNRGGVPKLTSDYYISSGKKGAVKLKQGDKKTPVGLYYVTKYIPGEKLPDLYGSGALPLNYPNEWDRRHKRTGYGIWLHGTQSSTYSRPPKASDGCVALTNLDFEKLEESTGIGTPVLISKQLDWISPNAWKDSQRTFLQKVYDWYEDLQSGQPERALRHYAKSFRNQKKGYRAWRKHVTRLVKGWDKRQFILTDPSIFQYPGEESMVVVTFTQRHPEDTPGIWRLRRQYWKLEPAEARWQIVYEDIG</sequence>
<evidence type="ECO:0000256" key="2">
    <source>
        <dbReference type="ARBA" id="ARBA00005992"/>
    </source>
</evidence>
<feature type="domain" description="L,D-TPase catalytic" evidence="8">
    <location>
        <begin position="165"/>
        <end position="299"/>
    </location>
</feature>
<evidence type="ECO:0000256" key="5">
    <source>
        <dbReference type="ARBA" id="ARBA00022984"/>
    </source>
</evidence>
<name>A0A1S7LJ99_MAGMO</name>
<dbReference type="GO" id="GO:0016740">
    <property type="term" value="F:transferase activity"/>
    <property type="evidence" value="ECO:0007669"/>
    <property type="project" value="UniProtKB-KW"/>
</dbReference>
<dbReference type="UniPathway" id="UPA00219"/>
<protein>
    <recommendedName>
        <fullName evidence="8">L,D-TPase catalytic domain-containing protein</fullName>
    </recommendedName>
</protein>
<evidence type="ECO:0000256" key="6">
    <source>
        <dbReference type="ARBA" id="ARBA00023316"/>
    </source>
</evidence>
<keyword evidence="3" id="KW-0808">Transferase</keyword>
<dbReference type="GO" id="GO:0071555">
    <property type="term" value="P:cell wall organization"/>
    <property type="evidence" value="ECO:0007669"/>
    <property type="project" value="UniProtKB-UniRule"/>
</dbReference>
<proteinExistence type="inferred from homology"/>
<dbReference type="InterPro" id="IPR038063">
    <property type="entry name" value="Transpep_catalytic_dom"/>
</dbReference>
<keyword evidence="5 7" id="KW-0573">Peptidoglycan synthesis</keyword>
<evidence type="ECO:0000256" key="1">
    <source>
        <dbReference type="ARBA" id="ARBA00004752"/>
    </source>
</evidence>
<dbReference type="GO" id="GO:0004180">
    <property type="term" value="F:carboxypeptidase activity"/>
    <property type="evidence" value="ECO:0007669"/>
    <property type="project" value="UniProtKB-ARBA"/>
</dbReference>
<dbReference type="Gene3D" id="2.40.440.10">
    <property type="entry name" value="L,D-transpeptidase catalytic domain-like"/>
    <property type="match status" value="1"/>
</dbReference>
<keyword evidence="4 7" id="KW-0133">Cell shape</keyword>